<reference evidence="1 2" key="1">
    <citation type="submission" date="2018-05" db="EMBL/GenBank/DDBJ databases">
        <authorList>
            <consortium name="PulseNet: The National Subtyping Network for Foodborne Disease Surveillance"/>
            <person name="Tarr C.L."/>
            <person name="Trees E."/>
            <person name="Katz L.S."/>
            <person name="Carleton-Romer H.A."/>
            <person name="Stroika S."/>
            <person name="Kucerova Z."/>
            <person name="Roache K.F."/>
            <person name="Sabol A.L."/>
            <person name="Besser J."/>
            <person name="Gerner-Smidt P."/>
        </authorList>
    </citation>
    <scope>NUCLEOTIDE SEQUENCE [LARGE SCALE GENOMIC DNA]</scope>
    <source>
        <strain evidence="1 2">D6489</strain>
    </source>
</reference>
<proteinExistence type="predicted"/>
<evidence type="ECO:0000313" key="1">
    <source>
        <dbReference type="EMBL" id="EAI3913512.1"/>
    </source>
</evidence>
<gene>
    <name evidence="1" type="ORF">YZ34_00575</name>
</gene>
<protein>
    <submittedName>
        <fullName evidence="1">Uncharacterized protein</fullName>
    </submittedName>
</protein>
<organism evidence="1 2">
    <name type="scientific">Campylobacter lari</name>
    <dbReference type="NCBI Taxonomy" id="201"/>
    <lineage>
        <taxon>Bacteria</taxon>
        <taxon>Pseudomonadati</taxon>
        <taxon>Campylobacterota</taxon>
        <taxon>Epsilonproteobacteria</taxon>
        <taxon>Campylobacterales</taxon>
        <taxon>Campylobacteraceae</taxon>
        <taxon>Campylobacter</taxon>
    </lineage>
</organism>
<dbReference type="Proteomes" id="UP000559808">
    <property type="component" value="Unassembled WGS sequence"/>
</dbReference>
<evidence type="ECO:0000313" key="2">
    <source>
        <dbReference type="Proteomes" id="UP000559808"/>
    </source>
</evidence>
<accession>A0A5L8KUH1</accession>
<sequence length="576" mass="66214">MDNKELINDYELLENDLKEISQREQLKININQNLEEALQELKNIETQLPKEQSKKLFEQCTQNALDAITSHFGLAAIVLDSQDGGNVSTTHNARKDIYANENDKQQYEKREKYCSKKYHNGEYNKINNKLKKEIEEGRLYDYATGKMIKPKDNTQLDHVVSAKEIHEDRARILANADGVSLANTPQNLKKTDAKINNFKRDNSATKTLEKLEGQIQILTEKEIKNGKLSLKDQKNIERLLDMQCKIDGEKFIEEYNHQKKYIDSEIDKIYYTSLKPYKEALITGAKDSTKMIVYSALGMILRDFFKSLMIEIRKTFKEFGNESFSDIFKRFKDRIHYIWDDIKKKWKNIFASSLEAGIQAFLSNLVVFAINTIFTTLKRIVQVIRAGFTSLYNAIKIIINPPKDMPKEDIYFEAAKIFTAGIIASLTMLGSEAINKWLITIPGLNVLLSLPIPFTSETIGDAISLSISAAFGAIVSTIVVFYMDKWKNNSKIGNLRLQLVTQSGVILNCKIAQTWLMLDDAYIFLTHAINSIKEKNLILQNNLTQELNTYKKMDEERKTKISNLKKKILDLKELHD</sequence>
<name>A0A5L8KUH1_CAMLA</name>
<comment type="caution">
    <text evidence="1">The sequence shown here is derived from an EMBL/GenBank/DDBJ whole genome shotgun (WGS) entry which is preliminary data.</text>
</comment>
<dbReference type="AlphaFoldDB" id="A0A5L8KUH1"/>
<dbReference type="EMBL" id="AABOWU010000001">
    <property type="protein sequence ID" value="EAI3913512.1"/>
    <property type="molecule type" value="Genomic_DNA"/>
</dbReference>